<sequence>MGRHVLPGGRDEGARLFTRDQGGEGLNPQEVQEAIAHAPTGRLKELADRCLLDAEAEVVSRPRQALVMARVKETVDGEVFNLGEVLVTGCEVSLGGEPGWAMVLDHDPERALCAAVVDAASRRGGDGVQAELEGLLAEARGARKARWAGVQPTRVSFEEMS</sequence>
<dbReference type="GO" id="GO:0015716">
    <property type="term" value="P:organic phosphonate transport"/>
    <property type="evidence" value="ECO:0007669"/>
    <property type="project" value="InterPro"/>
</dbReference>
<name>A0A6G8Q4D4_9ACTN</name>
<evidence type="ECO:0000256" key="1">
    <source>
        <dbReference type="SAM" id="MobiDB-lite"/>
    </source>
</evidence>
<evidence type="ECO:0000313" key="2">
    <source>
        <dbReference type="EMBL" id="QIN81326.1"/>
    </source>
</evidence>
<protein>
    <submittedName>
        <fullName evidence="2">Phosphonate C-P lyase system protein PhnG</fullName>
    </submittedName>
</protein>
<keyword evidence="2" id="KW-0456">Lyase</keyword>
<reference evidence="2 3" key="1">
    <citation type="submission" date="2019-10" db="EMBL/GenBank/DDBJ databases">
        <title>Rubrobacter sp nov SCSIO 52090 isolated from a deep-sea sediment in the South China Sea.</title>
        <authorList>
            <person name="Chen R.W."/>
        </authorList>
    </citation>
    <scope>NUCLEOTIDE SEQUENCE [LARGE SCALE GENOMIC DNA]</scope>
    <source>
        <strain evidence="2 3">SCSIO 52909</strain>
    </source>
</reference>
<gene>
    <name evidence="2" type="primary">phnG</name>
    <name evidence="2" type="ORF">GBA63_00820</name>
</gene>
<dbReference type="InterPro" id="IPR009609">
    <property type="entry name" value="Phosphonate_metab_PhnG"/>
</dbReference>
<feature type="region of interest" description="Disordered" evidence="1">
    <location>
        <begin position="1"/>
        <end position="26"/>
    </location>
</feature>
<dbReference type="GO" id="GO:0019634">
    <property type="term" value="P:organic phosphonate metabolic process"/>
    <property type="evidence" value="ECO:0007669"/>
    <property type="project" value="InterPro"/>
</dbReference>
<accession>A0A6G8Q4D4</accession>
<proteinExistence type="predicted"/>
<organism evidence="2 3">
    <name type="scientific">Rubrobacter tropicus</name>
    <dbReference type="NCBI Taxonomy" id="2653851"/>
    <lineage>
        <taxon>Bacteria</taxon>
        <taxon>Bacillati</taxon>
        <taxon>Actinomycetota</taxon>
        <taxon>Rubrobacteria</taxon>
        <taxon>Rubrobacterales</taxon>
        <taxon>Rubrobacteraceae</taxon>
        <taxon>Rubrobacter</taxon>
    </lineage>
</organism>
<dbReference type="AlphaFoldDB" id="A0A6G8Q4D4"/>
<dbReference type="EMBL" id="CP045119">
    <property type="protein sequence ID" value="QIN81326.1"/>
    <property type="molecule type" value="Genomic_DNA"/>
</dbReference>
<dbReference type="KEGG" id="rub:GBA63_00820"/>
<dbReference type="Proteomes" id="UP000501452">
    <property type="component" value="Chromosome"/>
</dbReference>
<dbReference type="NCBIfam" id="TIGR03293">
    <property type="entry name" value="PhnG_redo"/>
    <property type="match status" value="1"/>
</dbReference>
<feature type="compositionally biased region" description="Basic and acidic residues" evidence="1">
    <location>
        <begin position="9"/>
        <end position="22"/>
    </location>
</feature>
<dbReference type="GO" id="GO:0016829">
    <property type="term" value="F:lyase activity"/>
    <property type="evidence" value="ECO:0007669"/>
    <property type="project" value="UniProtKB-KW"/>
</dbReference>
<dbReference type="Pfam" id="PF06754">
    <property type="entry name" value="PhnG"/>
    <property type="match status" value="1"/>
</dbReference>
<keyword evidence="3" id="KW-1185">Reference proteome</keyword>
<evidence type="ECO:0000313" key="3">
    <source>
        <dbReference type="Proteomes" id="UP000501452"/>
    </source>
</evidence>